<dbReference type="AlphaFoldDB" id="A0A1I0S4W1"/>
<name>A0A1I0S4W1_9FLAO</name>
<protein>
    <submittedName>
        <fullName evidence="1">Uncharacterized protein</fullName>
    </submittedName>
</protein>
<gene>
    <name evidence="1" type="ORF">SAMN05421841_4270</name>
</gene>
<organism evidence="1 2">
    <name type="scientific">Chryseobacterium wanjuense</name>
    <dbReference type="NCBI Taxonomy" id="356305"/>
    <lineage>
        <taxon>Bacteria</taxon>
        <taxon>Pseudomonadati</taxon>
        <taxon>Bacteroidota</taxon>
        <taxon>Flavobacteriia</taxon>
        <taxon>Flavobacteriales</taxon>
        <taxon>Weeksellaceae</taxon>
        <taxon>Chryseobacterium group</taxon>
        <taxon>Chryseobacterium</taxon>
    </lineage>
</organism>
<evidence type="ECO:0000313" key="2">
    <source>
        <dbReference type="Proteomes" id="UP000199469"/>
    </source>
</evidence>
<dbReference type="Proteomes" id="UP000199469">
    <property type="component" value="Unassembled WGS sequence"/>
</dbReference>
<dbReference type="STRING" id="356305.SAMN05421841_4270"/>
<sequence>MSLNYNTKPTAIAVGSLLLLTDYKSARMVLFFYI</sequence>
<proteinExistence type="predicted"/>
<accession>A0A1I0S4W1</accession>
<keyword evidence="2" id="KW-1185">Reference proteome</keyword>
<dbReference type="EMBL" id="FOIU01000007">
    <property type="protein sequence ID" value="SEW49660.1"/>
    <property type="molecule type" value="Genomic_DNA"/>
</dbReference>
<evidence type="ECO:0000313" key="1">
    <source>
        <dbReference type="EMBL" id="SEW49660.1"/>
    </source>
</evidence>
<reference evidence="2" key="1">
    <citation type="submission" date="2016-10" db="EMBL/GenBank/DDBJ databases">
        <authorList>
            <person name="Varghese N."/>
            <person name="Submissions S."/>
        </authorList>
    </citation>
    <scope>NUCLEOTIDE SEQUENCE [LARGE SCALE GENOMIC DNA]</scope>
    <source>
        <strain evidence="2">DSM 17724</strain>
    </source>
</reference>